<evidence type="ECO:0000259" key="10">
    <source>
        <dbReference type="SMART" id="SM00900"/>
    </source>
</evidence>
<dbReference type="InterPro" id="IPR006311">
    <property type="entry name" value="TAT_signal"/>
</dbReference>
<comment type="cofactor">
    <cofactor evidence="1">
        <name>FMN</name>
        <dbReference type="ChEBI" id="CHEBI:58210"/>
    </cofactor>
</comment>
<dbReference type="SMART" id="SM00900">
    <property type="entry name" value="FMN_bind"/>
    <property type="match status" value="1"/>
</dbReference>
<dbReference type="InterPro" id="IPR007329">
    <property type="entry name" value="FMN-bd"/>
</dbReference>
<feature type="signal peptide" evidence="9">
    <location>
        <begin position="1"/>
        <end position="23"/>
    </location>
</feature>
<dbReference type="InterPro" id="IPR027477">
    <property type="entry name" value="Succ_DH/fumarate_Rdtase_cat_sf"/>
</dbReference>
<evidence type="ECO:0000313" key="12">
    <source>
        <dbReference type="Proteomes" id="UP001055185"/>
    </source>
</evidence>
<dbReference type="Gene3D" id="3.90.700.10">
    <property type="entry name" value="Succinate dehydrogenase/fumarate reductase flavoprotein, catalytic domain"/>
    <property type="match status" value="1"/>
</dbReference>
<dbReference type="Pfam" id="PF04205">
    <property type="entry name" value="FMN_bind"/>
    <property type="match status" value="1"/>
</dbReference>
<dbReference type="EMBL" id="BQKV01000098">
    <property type="protein sequence ID" value="GJN65554.1"/>
    <property type="molecule type" value="Genomic_DNA"/>
</dbReference>
<dbReference type="Pfam" id="PF00890">
    <property type="entry name" value="FAD_binding_2"/>
    <property type="match status" value="1"/>
</dbReference>
<evidence type="ECO:0000256" key="1">
    <source>
        <dbReference type="ARBA" id="ARBA00001917"/>
    </source>
</evidence>
<keyword evidence="12" id="KW-1185">Reference proteome</keyword>
<organism evidence="11 12">
    <name type="scientific">Faecalibacterium gallinarum</name>
    <dbReference type="NCBI Taxonomy" id="2903556"/>
    <lineage>
        <taxon>Bacteria</taxon>
        <taxon>Bacillati</taxon>
        <taxon>Bacillota</taxon>
        <taxon>Clostridia</taxon>
        <taxon>Eubacteriales</taxon>
        <taxon>Oscillospiraceae</taxon>
        <taxon>Faecalibacterium</taxon>
    </lineage>
</organism>
<dbReference type="PROSITE" id="PS51318">
    <property type="entry name" value="TAT"/>
    <property type="match status" value="1"/>
</dbReference>
<comment type="cofactor">
    <cofactor evidence="2">
        <name>FAD</name>
        <dbReference type="ChEBI" id="CHEBI:57692"/>
    </cofactor>
</comment>
<reference evidence="11" key="1">
    <citation type="journal article" date="2022" name="Int. J. Syst. Evol. Microbiol.">
        <title>Genome-based, phenotypic and chemotaxonomic classification of Faecalibacterium strains: proposal of three novel species Faecalibacterium duncaniae sp. nov., Faecalibacterium hattorii sp. nov. and Faecalibacterium gallinarum sp. nov. .</title>
        <authorList>
            <person name="Sakamoto M."/>
            <person name="Sakurai N."/>
            <person name="Tanno H."/>
            <person name="Iino T."/>
            <person name="Ohkuma M."/>
            <person name="Endo A."/>
        </authorList>
    </citation>
    <scope>NUCLEOTIDE SEQUENCE</scope>
    <source>
        <strain evidence="11">JCM 17207</strain>
    </source>
</reference>
<name>A0AA37J116_9FIRM</name>
<dbReference type="GO" id="GO:0016020">
    <property type="term" value="C:membrane"/>
    <property type="evidence" value="ECO:0007669"/>
    <property type="project" value="InterPro"/>
</dbReference>
<keyword evidence="5" id="KW-0285">Flavoprotein</keyword>
<dbReference type="Gene3D" id="3.90.1010.20">
    <property type="match status" value="1"/>
</dbReference>
<accession>A0AA37J116</accession>
<dbReference type="GO" id="GO:0033765">
    <property type="term" value="F:steroid dehydrogenase activity, acting on the CH-CH group of donors"/>
    <property type="evidence" value="ECO:0007669"/>
    <property type="project" value="UniProtKB-ARBA"/>
</dbReference>
<keyword evidence="9" id="KW-0732">Signal</keyword>
<dbReference type="SUPFAM" id="SSF56425">
    <property type="entry name" value="Succinate dehydrogenase/fumarate reductase flavoprotein, catalytic domain"/>
    <property type="match status" value="1"/>
</dbReference>
<gene>
    <name evidence="11" type="ORF">JCM17207_21790</name>
</gene>
<keyword evidence="7" id="KW-0560">Oxidoreductase</keyword>
<dbReference type="GO" id="GO:0010181">
    <property type="term" value="F:FMN binding"/>
    <property type="evidence" value="ECO:0007669"/>
    <property type="project" value="InterPro"/>
</dbReference>
<dbReference type="PANTHER" id="PTHR43400">
    <property type="entry name" value="FUMARATE REDUCTASE"/>
    <property type="match status" value="1"/>
</dbReference>
<dbReference type="InterPro" id="IPR003953">
    <property type="entry name" value="FAD-dep_OxRdtase_2_FAD-bd"/>
</dbReference>
<dbReference type="Proteomes" id="UP001055185">
    <property type="component" value="Unassembled WGS sequence"/>
</dbReference>
<evidence type="ECO:0000256" key="6">
    <source>
        <dbReference type="ARBA" id="ARBA00022827"/>
    </source>
</evidence>
<evidence type="ECO:0000256" key="7">
    <source>
        <dbReference type="ARBA" id="ARBA00023002"/>
    </source>
</evidence>
<dbReference type="Gene3D" id="3.50.50.60">
    <property type="entry name" value="FAD/NAD(P)-binding domain"/>
    <property type="match status" value="1"/>
</dbReference>
<dbReference type="GO" id="GO:0008202">
    <property type="term" value="P:steroid metabolic process"/>
    <property type="evidence" value="ECO:0007669"/>
    <property type="project" value="UniProtKB-ARBA"/>
</dbReference>
<dbReference type="EC" id="1.3.99.33" evidence="3"/>
<comment type="catalytic activity">
    <reaction evidence="8">
        <text>dihydrourocanate + A = urocanate + AH2</text>
        <dbReference type="Rhea" id="RHEA:36059"/>
        <dbReference type="ChEBI" id="CHEBI:13193"/>
        <dbReference type="ChEBI" id="CHEBI:17499"/>
        <dbReference type="ChEBI" id="CHEBI:27247"/>
        <dbReference type="ChEBI" id="CHEBI:72991"/>
        <dbReference type="EC" id="1.3.99.33"/>
    </reaction>
</comment>
<protein>
    <recommendedName>
        <fullName evidence="4">Urocanate reductase</fullName>
        <ecNumber evidence="3">1.3.99.33</ecNumber>
    </recommendedName>
</protein>
<keyword evidence="6" id="KW-0274">FAD</keyword>
<sequence>MSNRISRRNFLKTAAAGAVSAAAAGVLTGCGETASSVSASSSAAGSTASSAASSAAEAVFSFKPGTYTATAYGNLSDVTVECTFTDTALTDVKIVSQNETAALFSQVEQELIPAIIDNQAGGVDSITGATNSSRAVKEAIADCVAQAGGDRQAWLAKTVEKSAGADEEYGVDVAVIGCGAAGFMASIVAAQKGLKVLTVEKAGSVAGVNGIKVSGPFAVDTSVLHNREGGTTLTVDEVFNHAMEYTHWTPNPSLMRRCLETSKYAVEELVKIGYNMQEATFRFETPFKDEKGGFHLINNSLDERIELWEKALDDNGVQVIYNCAAKSLIVEDGKIAGFTAEKEDGTQITVHASAVIIASGGFLGNRDLQEKFLHTRKLNAAAGGNSLCTGDGILMANDAGAVLCKTFGYCPCEYGGTNSKASRPAKQDKYDQNYCFKFGLYGNLLVDAEGKRFINEGLLCDYPMSYGSEQILLNAPWYGIVDQAYVDAMATQGLYEYTTARGATSENWFIGNYFKGRILDKLPEDIEEGLAEGWLAKADTLEELGEAFGLTHLAETVAQYNEYCEKGVDEQFGTNKWYLSPVKQGPFYAVQCEPSAWSTFGGIRTDDCCRALTLDNQPIDGLYVAGTDSGSLYYSPYYDIPGYCYGLCIDSGYICAEEAAKYIQA</sequence>
<evidence type="ECO:0000256" key="9">
    <source>
        <dbReference type="SAM" id="SignalP"/>
    </source>
</evidence>
<comment type="caution">
    <text evidence="11">The sequence shown here is derived from an EMBL/GenBank/DDBJ whole genome shotgun (WGS) entry which is preliminary data.</text>
</comment>
<dbReference type="InterPro" id="IPR036188">
    <property type="entry name" value="FAD/NAD-bd_sf"/>
</dbReference>
<evidence type="ECO:0000256" key="5">
    <source>
        <dbReference type="ARBA" id="ARBA00022630"/>
    </source>
</evidence>
<dbReference type="PROSITE" id="PS51257">
    <property type="entry name" value="PROKAR_LIPOPROTEIN"/>
    <property type="match status" value="1"/>
</dbReference>
<dbReference type="PANTHER" id="PTHR43400:SF10">
    <property type="entry name" value="3-OXOSTEROID 1-DEHYDROGENASE"/>
    <property type="match status" value="1"/>
</dbReference>
<evidence type="ECO:0000256" key="4">
    <source>
        <dbReference type="ARBA" id="ARBA00015872"/>
    </source>
</evidence>
<evidence type="ECO:0000256" key="2">
    <source>
        <dbReference type="ARBA" id="ARBA00001974"/>
    </source>
</evidence>
<dbReference type="SUPFAM" id="SSF51905">
    <property type="entry name" value="FAD/NAD(P)-binding domain"/>
    <property type="match status" value="1"/>
</dbReference>
<evidence type="ECO:0000256" key="3">
    <source>
        <dbReference type="ARBA" id="ARBA00013137"/>
    </source>
</evidence>
<evidence type="ECO:0000313" key="11">
    <source>
        <dbReference type="EMBL" id="GJN65554.1"/>
    </source>
</evidence>
<dbReference type="AlphaFoldDB" id="A0AA37J116"/>
<evidence type="ECO:0000256" key="8">
    <source>
        <dbReference type="ARBA" id="ARBA00049922"/>
    </source>
</evidence>
<dbReference type="InterPro" id="IPR050315">
    <property type="entry name" value="FAD-oxidoreductase_2"/>
</dbReference>
<dbReference type="PRINTS" id="PR00411">
    <property type="entry name" value="PNDRDTASEI"/>
</dbReference>
<feature type="chain" id="PRO_5041216979" description="Urocanate reductase" evidence="9">
    <location>
        <begin position="24"/>
        <end position="665"/>
    </location>
</feature>
<feature type="domain" description="FMN-binding" evidence="10">
    <location>
        <begin position="71"/>
        <end position="147"/>
    </location>
</feature>
<dbReference type="RefSeq" id="WP_238317768.1">
    <property type="nucleotide sequence ID" value="NZ_BQKV01000098.1"/>
</dbReference>
<proteinExistence type="predicted"/>